<organism evidence="1 2">
    <name type="scientific">Caerostris extrusa</name>
    <name type="common">Bark spider</name>
    <name type="synonym">Caerostris bankana</name>
    <dbReference type="NCBI Taxonomy" id="172846"/>
    <lineage>
        <taxon>Eukaryota</taxon>
        <taxon>Metazoa</taxon>
        <taxon>Ecdysozoa</taxon>
        <taxon>Arthropoda</taxon>
        <taxon>Chelicerata</taxon>
        <taxon>Arachnida</taxon>
        <taxon>Araneae</taxon>
        <taxon>Araneomorphae</taxon>
        <taxon>Entelegynae</taxon>
        <taxon>Araneoidea</taxon>
        <taxon>Araneidae</taxon>
        <taxon>Caerostris</taxon>
    </lineage>
</organism>
<evidence type="ECO:0000313" key="2">
    <source>
        <dbReference type="Proteomes" id="UP001054945"/>
    </source>
</evidence>
<comment type="caution">
    <text evidence="1">The sequence shown here is derived from an EMBL/GenBank/DDBJ whole genome shotgun (WGS) entry which is preliminary data.</text>
</comment>
<proteinExistence type="predicted"/>
<gene>
    <name evidence="1" type="ORF">CEXT_525351</name>
</gene>
<reference evidence="1 2" key="1">
    <citation type="submission" date="2021-06" db="EMBL/GenBank/DDBJ databases">
        <title>Caerostris extrusa draft genome.</title>
        <authorList>
            <person name="Kono N."/>
            <person name="Arakawa K."/>
        </authorList>
    </citation>
    <scope>NUCLEOTIDE SEQUENCE [LARGE SCALE GENOMIC DNA]</scope>
</reference>
<dbReference type="EMBL" id="BPLR01002437">
    <property type="protein sequence ID" value="GIX73677.1"/>
    <property type="molecule type" value="Genomic_DNA"/>
</dbReference>
<accession>A0AAV4MQC6</accession>
<name>A0AAV4MQC6_CAEEX</name>
<dbReference type="AlphaFoldDB" id="A0AAV4MQC6"/>
<protein>
    <submittedName>
        <fullName evidence="1">Uncharacterized protein</fullName>
    </submittedName>
</protein>
<evidence type="ECO:0000313" key="1">
    <source>
        <dbReference type="EMBL" id="GIX73677.1"/>
    </source>
</evidence>
<keyword evidence="2" id="KW-1185">Reference proteome</keyword>
<dbReference type="Proteomes" id="UP001054945">
    <property type="component" value="Unassembled WGS sequence"/>
</dbReference>
<sequence length="134" mass="16009">MHNKCVRLCSSIGTESNRSPKRNRTSRRHSECHFLFHGLFQSSKFWFTKLAAGPFLHQNLDTPFFLGRNKRKKERNHLFSSSSEKSKIFTFLRTFCKNEQPITGVWKMHKWNLKTNHFYNAHYLNIFNRTVISN</sequence>